<dbReference type="CDD" id="cd09272">
    <property type="entry name" value="RNase_HI_RT_Ty1"/>
    <property type="match status" value="1"/>
</dbReference>
<dbReference type="AlphaFoldDB" id="A0A2G2VXM5"/>
<dbReference type="Proteomes" id="UP000224567">
    <property type="component" value="Unassembled WGS sequence"/>
</dbReference>
<protein>
    <recommendedName>
        <fullName evidence="3">Retrovirus-related Pol polyprotein from transposon TNT 1-94</fullName>
    </recommendedName>
</protein>
<dbReference type="PANTHER" id="PTHR11439">
    <property type="entry name" value="GAG-POL-RELATED RETROTRANSPOSON"/>
    <property type="match status" value="1"/>
</dbReference>
<sequence length="241" mass="26807">MVDSILLVEYQNCRGVPPNSEVTYRSELVLTGRPRIDIRLPQKYAEDDLVAYLLSVAEGINSGEDPSSYSEDNVGSLLESAMGHYSCQRIDRFGKNKDRGIGYVDSDFTGDHDKKRSLIGYVFAIGCCAISWKATLQTTVSLSTSEAEYMAITEAFKEAILVEGTKHIDVQYHFVRENIARGAIVVSKINNHDNSADMLTKTLPNSKFEHFLDLVSVSCKDVPLGAFVKEVDSLSWNGFEF</sequence>
<accession>A0A2G2VXM5</accession>
<dbReference type="OrthoDB" id="1645289at2759"/>
<dbReference type="STRING" id="33114.A0A2G2VXM5"/>
<evidence type="ECO:0000313" key="2">
    <source>
        <dbReference type="Proteomes" id="UP000224567"/>
    </source>
</evidence>
<name>A0A2G2VXM5_CAPBA</name>
<reference evidence="2" key="2">
    <citation type="journal article" date="2017" name="J. Anim. Genet.">
        <title>Multiple reference genome sequences of hot pepper reveal the massive evolution of plant disease resistance genes by retroduplication.</title>
        <authorList>
            <person name="Kim S."/>
            <person name="Park J."/>
            <person name="Yeom S.-I."/>
            <person name="Kim Y.-M."/>
            <person name="Seo E."/>
            <person name="Kim K.-T."/>
            <person name="Kim M.-S."/>
            <person name="Lee J.M."/>
            <person name="Cheong K."/>
            <person name="Shin H.-S."/>
            <person name="Kim S.-B."/>
            <person name="Han K."/>
            <person name="Lee J."/>
            <person name="Park M."/>
            <person name="Lee H.-A."/>
            <person name="Lee H.-Y."/>
            <person name="Lee Y."/>
            <person name="Oh S."/>
            <person name="Lee J.H."/>
            <person name="Choi E."/>
            <person name="Choi E."/>
            <person name="Lee S.E."/>
            <person name="Jeon J."/>
            <person name="Kim H."/>
            <person name="Choi G."/>
            <person name="Song H."/>
            <person name="Lee J."/>
            <person name="Lee S.-C."/>
            <person name="Kwon J.-K."/>
            <person name="Lee H.-Y."/>
            <person name="Koo N."/>
            <person name="Hong Y."/>
            <person name="Kim R.W."/>
            <person name="Kang W.-H."/>
            <person name="Huh J.H."/>
            <person name="Kang B.-C."/>
            <person name="Yang T.-J."/>
            <person name="Lee Y.-H."/>
            <person name="Bennetzen J.L."/>
            <person name="Choi D."/>
        </authorList>
    </citation>
    <scope>NUCLEOTIDE SEQUENCE [LARGE SCALE GENOMIC DNA]</scope>
    <source>
        <strain evidence="2">cv. PBC81</strain>
    </source>
</reference>
<gene>
    <name evidence="1" type="ORF">CQW23_21303</name>
</gene>
<organism evidence="1 2">
    <name type="scientific">Capsicum baccatum</name>
    <name type="common">Peruvian pepper</name>
    <dbReference type="NCBI Taxonomy" id="33114"/>
    <lineage>
        <taxon>Eukaryota</taxon>
        <taxon>Viridiplantae</taxon>
        <taxon>Streptophyta</taxon>
        <taxon>Embryophyta</taxon>
        <taxon>Tracheophyta</taxon>
        <taxon>Spermatophyta</taxon>
        <taxon>Magnoliopsida</taxon>
        <taxon>eudicotyledons</taxon>
        <taxon>Gunneridae</taxon>
        <taxon>Pentapetalae</taxon>
        <taxon>asterids</taxon>
        <taxon>lamiids</taxon>
        <taxon>Solanales</taxon>
        <taxon>Solanaceae</taxon>
        <taxon>Solanoideae</taxon>
        <taxon>Capsiceae</taxon>
        <taxon>Capsicum</taxon>
    </lineage>
</organism>
<keyword evidence="2" id="KW-1185">Reference proteome</keyword>
<evidence type="ECO:0008006" key="3">
    <source>
        <dbReference type="Google" id="ProtNLM"/>
    </source>
</evidence>
<comment type="caution">
    <text evidence="1">The sequence shown here is derived from an EMBL/GenBank/DDBJ whole genome shotgun (WGS) entry which is preliminary data.</text>
</comment>
<proteinExistence type="predicted"/>
<dbReference type="EMBL" id="MLFT02000009">
    <property type="protein sequence ID" value="PHT37730.1"/>
    <property type="molecule type" value="Genomic_DNA"/>
</dbReference>
<evidence type="ECO:0000313" key="1">
    <source>
        <dbReference type="EMBL" id="PHT37730.1"/>
    </source>
</evidence>
<reference evidence="1 2" key="1">
    <citation type="journal article" date="2017" name="Genome Biol.">
        <title>New reference genome sequences of hot pepper reveal the massive evolution of plant disease-resistance genes by retroduplication.</title>
        <authorList>
            <person name="Kim S."/>
            <person name="Park J."/>
            <person name="Yeom S.I."/>
            <person name="Kim Y.M."/>
            <person name="Seo E."/>
            <person name="Kim K.T."/>
            <person name="Kim M.S."/>
            <person name="Lee J.M."/>
            <person name="Cheong K."/>
            <person name="Shin H.S."/>
            <person name="Kim S.B."/>
            <person name="Han K."/>
            <person name="Lee J."/>
            <person name="Park M."/>
            <person name="Lee H.A."/>
            <person name="Lee H.Y."/>
            <person name="Lee Y."/>
            <person name="Oh S."/>
            <person name="Lee J.H."/>
            <person name="Choi E."/>
            <person name="Choi E."/>
            <person name="Lee S.E."/>
            <person name="Jeon J."/>
            <person name="Kim H."/>
            <person name="Choi G."/>
            <person name="Song H."/>
            <person name="Lee J."/>
            <person name="Lee S.C."/>
            <person name="Kwon J.K."/>
            <person name="Lee H.Y."/>
            <person name="Koo N."/>
            <person name="Hong Y."/>
            <person name="Kim R.W."/>
            <person name="Kang W.H."/>
            <person name="Huh J.H."/>
            <person name="Kang B.C."/>
            <person name="Yang T.J."/>
            <person name="Lee Y.H."/>
            <person name="Bennetzen J.L."/>
            <person name="Choi D."/>
        </authorList>
    </citation>
    <scope>NUCLEOTIDE SEQUENCE [LARGE SCALE GENOMIC DNA]</scope>
    <source>
        <strain evidence="2">cv. PBC81</strain>
    </source>
</reference>